<feature type="domain" description="HAUS augmin-like complex subunit 3 N-terminal" evidence="10">
    <location>
        <begin position="28"/>
        <end position="193"/>
    </location>
</feature>
<keyword evidence="7" id="KW-0175">Coiled coil</keyword>
<keyword evidence="3" id="KW-0963">Cytoplasm</keyword>
<reference evidence="11 12" key="1">
    <citation type="submission" date="2022-12" db="EMBL/GenBank/DDBJ databases">
        <title>Chromosome-level genome assembly of true bugs.</title>
        <authorList>
            <person name="Ma L."/>
            <person name="Li H."/>
        </authorList>
    </citation>
    <scope>NUCLEOTIDE SEQUENCE [LARGE SCALE GENOMIC DNA]</scope>
    <source>
        <strain evidence="11">Lab_2022b</strain>
    </source>
</reference>
<keyword evidence="5" id="KW-0493">Microtubule</keyword>
<evidence type="ECO:0000259" key="10">
    <source>
        <dbReference type="Pfam" id="PF14932"/>
    </source>
</evidence>
<dbReference type="Pfam" id="PF14932">
    <property type="entry name" value="HAUS-augmin3"/>
    <property type="match status" value="1"/>
</dbReference>
<evidence type="ECO:0000256" key="8">
    <source>
        <dbReference type="ARBA" id="ARBA00023212"/>
    </source>
</evidence>
<dbReference type="GO" id="GO:0005819">
    <property type="term" value="C:spindle"/>
    <property type="evidence" value="ECO:0007669"/>
    <property type="project" value="UniProtKB-SubCell"/>
</dbReference>
<evidence type="ECO:0000256" key="7">
    <source>
        <dbReference type="ARBA" id="ARBA00023054"/>
    </source>
</evidence>
<sequence length="595" mass="70316">MDEISDVIVNILKDTSYPNLVSPLEFQWMKDIEKLSPFYEWFTSSITKNNYVTRDELLCFNHITKSGRLLSMEELDCRLSNYKLAEPTVFPDELNLDDFNSVTNKKKNVLEQLTLFKSQLEHKLQNKPVKSKCGDFVKELLKKGVRSVCRAEKKYNDQFHSLDAKIRIILDNLSNLESGVPKYLCQHDLSSYELRNITLDIHTETLKKKIFHHDKPDDSESNIMLDERVNNVFCWLCDIEYKNGCYEAFESAVDQVIKYLSDCEANFGNFEEFFTNENKYIHVKNKPVRPSEEDLLKSCEFYVTDTVRGIQLNVSKERLFRKREKLLLLSELEKIVETRKLCNNSLYCLLVNEWKTIRATLTLVKDLLNCLRNDYLEYEQRMTCMKGLKFVQDTQTFSESAVNPSSSSLMLPVNQSLRMDGRLRMKNLSIRHDTQTFSESAANQSLSISYNQQKNCFKITKFKENISKNFQNNLTIHRNIYREIMKVDRLIFNGPTRNVRYTDDIVRVLNKIYSVINCSSLSIHNEMDDFKKFKESLENNYDLYHMMWYEWQKNPYNVIEAILKLESSNEIRNRRDSMMIGTELSSKEFEEYRFF</sequence>
<proteinExistence type="inferred from homology"/>
<evidence type="ECO:0000256" key="6">
    <source>
        <dbReference type="ARBA" id="ARBA00022776"/>
    </source>
</evidence>
<evidence type="ECO:0000256" key="9">
    <source>
        <dbReference type="ARBA" id="ARBA00023306"/>
    </source>
</evidence>
<keyword evidence="9" id="KW-0131">Cell cycle</keyword>
<evidence type="ECO:0000256" key="1">
    <source>
        <dbReference type="ARBA" id="ARBA00004186"/>
    </source>
</evidence>
<evidence type="ECO:0000256" key="3">
    <source>
        <dbReference type="ARBA" id="ARBA00022490"/>
    </source>
</evidence>
<evidence type="ECO:0000313" key="12">
    <source>
        <dbReference type="Proteomes" id="UP001461498"/>
    </source>
</evidence>
<dbReference type="Proteomes" id="UP001461498">
    <property type="component" value="Unassembled WGS sequence"/>
</dbReference>
<keyword evidence="4" id="KW-0132">Cell division</keyword>
<gene>
    <name evidence="11" type="ORF">O3M35_005982</name>
</gene>
<comment type="caution">
    <text evidence="11">The sequence shown here is derived from an EMBL/GenBank/DDBJ whole genome shotgun (WGS) entry which is preliminary data.</text>
</comment>
<name>A0AAW1DE71_9HEMI</name>
<accession>A0AAW1DE71</accession>
<comment type="similarity">
    <text evidence="2">Belongs to the HAUS3 family.</text>
</comment>
<dbReference type="AlphaFoldDB" id="A0AAW1DE71"/>
<keyword evidence="8" id="KW-0206">Cytoskeleton</keyword>
<dbReference type="InterPro" id="IPR032733">
    <property type="entry name" value="HAUS3_N"/>
</dbReference>
<dbReference type="GO" id="GO:0051301">
    <property type="term" value="P:cell division"/>
    <property type="evidence" value="ECO:0007669"/>
    <property type="project" value="UniProtKB-KW"/>
</dbReference>
<keyword evidence="12" id="KW-1185">Reference proteome</keyword>
<comment type="subcellular location">
    <subcellularLocation>
        <location evidence="1">Cytoplasm</location>
        <location evidence="1">Cytoskeleton</location>
        <location evidence="1">Spindle</location>
    </subcellularLocation>
</comment>
<dbReference type="GO" id="GO:0005874">
    <property type="term" value="C:microtubule"/>
    <property type="evidence" value="ECO:0007669"/>
    <property type="project" value="UniProtKB-KW"/>
</dbReference>
<keyword evidence="6" id="KW-0498">Mitosis</keyword>
<evidence type="ECO:0000256" key="2">
    <source>
        <dbReference type="ARBA" id="ARBA00009645"/>
    </source>
</evidence>
<evidence type="ECO:0000256" key="5">
    <source>
        <dbReference type="ARBA" id="ARBA00022701"/>
    </source>
</evidence>
<organism evidence="11 12">
    <name type="scientific">Rhynocoris fuscipes</name>
    <dbReference type="NCBI Taxonomy" id="488301"/>
    <lineage>
        <taxon>Eukaryota</taxon>
        <taxon>Metazoa</taxon>
        <taxon>Ecdysozoa</taxon>
        <taxon>Arthropoda</taxon>
        <taxon>Hexapoda</taxon>
        <taxon>Insecta</taxon>
        <taxon>Pterygota</taxon>
        <taxon>Neoptera</taxon>
        <taxon>Paraneoptera</taxon>
        <taxon>Hemiptera</taxon>
        <taxon>Heteroptera</taxon>
        <taxon>Panheteroptera</taxon>
        <taxon>Cimicomorpha</taxon>
        <taxon>Reduviidae</taxon>
        <taxon>Harpactorinae</taxon>
        <taxon>Harpactorini</taxon>
        <taxon>Rhynocoris</taxon>
    </lineage>
</organism>
<protein>
    <recommendedName>
        <fullName evidence="10">HAUS augmin-like complex subunit 3 N-terminal domain-containing protein</fullName>
    </recommendedName>
</protein>
<dbReference type="EMBL" id="JAPXFL010000003">
    <property type="protein sequence ID" value="KAK9508418.1"/>
    <property type="molecule type" value="Genomic_DNA"/>
</dbReference>
<evidence type="ECO:0000313" key="11">
    <source>
        <dbReference type="EMBL" id="KAK9508418.1"/>
    </source>
</evidence>
<evidence type="ECO:0000256" key="4">
    <source>
        <dbReference type="ARBA" id="ARBA00022618"/>
    </source>
</evidence>